<reference evidence="2 3" key="1">
    <citation type="submission" date="2018-07" db="EMBL/GenBank/DDBJ databases">
        <title>Section-level genome sequencing of Aspergillus section Nigri to investigate inter- and intra-species variation.</title>
        <authorList>
            <consortium name="DOE Joint Genome Institute"/>
            <person name="Vesth T.C."/>
            <person name="Nybo J.L."/>
            <person name="Theobald S."/>
            <person name="Frisvad J.C."/>
            <person name="Larsen T.O."/>
            <person name="Nielsen K.F."/>
            <person name="Hoof J.B."/>
            <person name="Brandl J."/>
            <person name="Salamov A."/>
            <person name="Riley R."/>
            <person name="Gladden J.M."/>
            <person name="Phatale P."/>
            <person name="Nielsen M.T."/>
            <person name="Lyhne E.K."/>
            <person name="Kogle M.E."/>
            <person name="Strasser K."/>
            <person name="McDonnell E."/>
            <person name="Barry K."/>
            <person name="Clum A."/>
            <person name="Chen C."/>
            <person name="Nolan M."/>
            <person name="Sandor L."/>
            <person name="Kuo A."/>
            <person name="Lipzen A."/>
            <person name="Hainaut M."/>
            <person name="Drula E."/>
            <person name="Tsang A."/>
            <person name="Magnuson J.K."/>
            <person name="Henrissat B."/>
            <person name="Wiebenga A."/>
            <person name="Simmons B.A."/>
            <person name="Makela M.R."/>
            <person name="De vries R.P."/>
            <person name="Grigoriev I.V."/>
            <person name="Mortensen U.H."/>
            <person name="Baker S.E."/>
            <person name="Andersen M.R."/>
        </authorList>
    </citation>
    <scope>NUCLEOTIDE SEQUENCE [LARGE SCALE GENOMIC DNA]</scope>
    <source>
        <strain evidence="2 3">ATCC 13157</strain>
    </source>
</reference>
<keyword evidence="1" id="KW-1133">Transmembrane helix</keyword>
<keyword evidence="1" id="KW-0472">Membrane</keyword>
<sequence length="133" mass="15148">MRIPSPVGEPWMAKLIRFMPRRYPVSIWLLQGPIAVCFLLQVEHPSAKFHPQKTWRCAVLFLITFPPLPSVALLLMLAALGVYFVISSRHRQAWLTGDVCEHSIMFVGLVISRSCNHVRASDWGSRSTFSCMH</sequence>
<name>A0A370PZU2_ASPPH</name>
<evidence type="ECO:0000313" key="3">
    <source>
        <dbReference type="Proteomes" id="UP000254937"/>
    </source>
</evidence>
<dbReference type="AlphaFoldDB" id="A0A370PZU2"/>
<organism evidence="2 3">
    <name type="scientific">Aspergillus phoenicis ATCC 13157</name>
    <dbReference type="NCBI Taxonomy" id="1353007"/>
    <lineage>
        <taxon>Eukaryota</taxon>
        <taxon>Fungi</taxon>
        <taxon>Dikarya</taxon>
        <taxon>Ascomycota</taxon>
        <taxon>Pezizomycotina</taxon>
        <taxon>Eurotiomycetes</taxon>
        <taxon>Eurotiomycetidae</taxon>
        <taxon>Eurotiales</taxon>
        <taxon>Aspergillaceae</taxon>
        <taxon>Aspergillus</taxon>
    </lineage>
</organism>
<feature type="transmembrane region" description="Helical" evidence="1">
    <location>
        <begin position="23"/>
        <end position="42"/>
    </location>
</feature>
<evidence type="ECO:0000313" key="2">
    <source>
        <dbReference type="EMBL" id="RDK47715.1"/>
    </source>
</evidence>
<keyword evidence="3" id="KW-1185">Reference proteome</keyword>
<evidence type="ECO:0000256" key="1">
    <source>
        <dbReference type="SAM" id="Phobius"/>
    </source>
</evidence>
<dbReference type="EMBL" id="KZ851844">
    <property type="protein sequence ID" value="RDK47715.1"/>
    <property type="molecule type" value="Genomic_DNA"/>
</dbReference>
<proteinExistence type="predicted"/>
<dbReference type="Proteomes" id="UP000254937">
    <property type="component" value="Unassembled WGS sequence"/>
</dbReference>
<accession>A0A370PZU2</accession>
<feature type="transmembrane region" description="Helical" evidence="1">
    <location>
        <begin position="62"/>
        <end position="86"/>
    </location>
</feature>
<gene>
    <name evidence="2" type="ORF">M752DRAFT_4493</name>
</gene>
<keyword evidence="1" id="KW-0812">Transmembrane</keyword>
<protein>
    <submittedName>
        <fullName evidence="2">Uncharacterized protein</fullName>
    </submittedName>
</protein>